<name>A0A1A8XZN6_9RHOO</name>
<dbReference type="Gene3D" id="1.20.1600.10">
    <property type="entry name" value="Outer membrane efflux proteins (OEP)"/>
    <property type="match status" value="1"/>
</dbReference>
<dbReference type="Pfam" id="PF02321">
    <property type="entry name" value="OEP"/>
    <property type="match status" value="1"/>
</dbReference>
<accession>A0A1A8XZN6</accession>
<keyword evidence="4" id="KW-1185">Reference proteome</keyword>
<dbReference type="EMBL" id="FLQY01000347">
    <property type="protein sequence ID" value="SBT10400.1"/>
    <property type="molecule type" value="Genomic_DNA"/>
</dbReference>
<dbReference type="PANTHER" id="PTHR30203:SF24">
    <property type="entry name" value="BLR4935 PROTEIN"/>
    <property type="match status" value="1"/>
</dbReference>
<dbReference type="RefSeq" id="WP_186411993.1">
    <property type="nucleotide sequence ID" value="NZ_FLQY01000347.1"/>
</dbReference>
<feature type="chain" id="PRO_5008381876" evidence="2">
    <location>
        <begin position="27"/>
        <end position="400"/>
    </location>
</feature>
<keyword evidence="2" id="KW-0732">Signal</keyword>
<dbReference type="InterPro" id="IPR010131">
    <property type="entry name" value="MdtP/NodT-like"/>
</dbReference>
<proteinExistence type="inferred from homology"/>
<reference evidence="3 4" key="1">
    <citation type="submission" date="2016-06" db="EMBL/GenBank/DDBJ databases">
        <authorList>
            <person name="Kjaerup R.B."/>
            <person name="Dalgaard T.S."/>
            <person name="Juul-Madsen H.R."/>
        </authorList>
    </citation>
    <scope>NUCLEOTIDE SEQUENCE [LARGE SCALE GENOMIC DNA]</scope>
    <source>
        <strain evidence="3">2</strain>
    </source>
</reference>
<dbReference type="SUPFAM" id="SSF56954">
    <property type="entry name" value="Outer membrane efflux proteins (OEP)"/>
    <property type="match status" value="1"/>
</dbReference>
<dbReference type="InterPro" id="IPR003423">
    <property type="entry name" value="OMP_efflux"/>
</dbReference>
<dbReference type="Proteomes" id="UP000199600">
    <property type="component" value="Unassembled WGS sequence"/>
</dbReference>
<comment type="similarity">
    <text evidence="1">Belongs to the outer membrane factor (OMF) (TC 1.B.17) family.</text>
</comment>
<dbReference type="PANTHER" id="PTHR30203">
    <property type="entry name" value="OUTER MEMBRANE CATION EFFLUX PROTEIN"/>
    <property type="match status" value="1"/>
</dbReference>
<evidence type="ECO:0000313" key="4">
    <source>
        <dbReference type="Proteomes" id="UP000199600"/>
    </source>
</evidence>
<dbReference type="AlphaFoldDB" id="A0A1A8XZN6"/>
<evidence type="ECO:0000256" key="2">
    <source>
        <dbReference type="SAM" id="SignalP"/>
    </source>
</evidence>
<evidence type="ECO:0000256" key="1">
    <source>
        <dbReference type="ARBA" id="ARBA00007613"/>
    </source>
</evidence>
<gene>
    <name evidence="3" type="ORF">PROAA_460014</name>
</gene>
<dbReference type="GO" id="GO:0015562">
    <property type="term" value="F:efflux transmembrane transporter activity"/>
    <property type="evidence" value="ECO:0007669"/>
    <property type="project" value="InterPro"/>
</dbReference>
<evidence type="ECO:0000313" key="3">
    <source>
        <dbReference type="EMBL" id="SBT10400.1"/>
    </source>
</evidence>
<organism evidence="3 4">
    <name type="scientific">Candidatus Propionivibrio aalborgensis</name>
    <dbReference type="NCBI Taxonomy" id="1860101"/>
    <lineage>
        <taxon>Bacteria</taxon>
        <taxon>Pseudomonadati</taxon>
        <taxon>Pseudomonadota</taxon>
        <taxon>Betaproteobacteria</taxon>
        <taxon>Rhodocyclales</taxon>
        <taxon>Rhodocyclaceae</taxon>
        <taxon>Propionivibrio</taxon>
    </lineage>
</organism>
<sequence length="400" mass="44726">MPDQSYKWRVFVMVVMVLGFSAPLSAATFKDVLEHAWSNQAQTARSEQYDAQLSASQAWVPEPPTLTISYRGDQIDTNNGLREWEAEISQPIWLWGQRDRAQSVARSEREASTQRFSYARWQLAGELREAWWEARLAEIEQNAAERKLKEDSQLEADVLRRLKAGVLTPLDLNQVRSSVAIAKADVVRAQTAVARTLAQFRALSKGAPLPELPEILVSREIDIESRHPAIASHAATATAAQDKLRQVSGDTRNTPEIGLTLTRERANFNEPYQNLAKVALKIPFGSESRNQPRITAANADLIEAQLLTEQTRRKLDATITSSQLELEQSQGSILIFEERLQLVEQSFAWVDKAFRAGQFDLPARLKAEADLTGARLAFARAKLEAARAISRYNQAVGVLP</sequence>
<feature type="signal peptide" evidence="2">
    <location>
        <begin position="1"/>
        <end position="26"/>
    </location>
</feature>
<protein>
    <submittedName>
        <fullName evidence="3">Putative Outer membrane efflux protein</fullName>
    </submittedName>
</protein>